<dbReference type="STRING" id="571915.CMUST_05855"/>
<dbReference type="CDD" id="cd06170">
    <property type="entry name" value="LuxR_C_like"/>
    <property type="match status" value="1"/>
</dbReference>
<dbReference type="GO" id="GO:0000160">
    <property type="term" value="P:phosphorelay signal transduction system"/>
    <property type="evidence" value="ECO:0007669"/>
    <property type="project" value="InterPro"/>
</dbReference>
<dbReference type="AlphaFoldDB" id="A0A0G3H2Z2"/>
<dbReference type="Pfam" id="PF00196">
    <property type="entry name" value="GerE"/>
    <property type="match status" value="1"/>
</dbReference>
<dbReference type="KEGG" id="cmv:CMUST_05855"/>
<dbReference type="Pfam" id="PF00072">
    <property type="entry name" value="Response_reg"/>
    <property type="match status" value="1"/>
</dbReference>
<feature type="domain" description="HTH luxR-type" evidence="3">
    <location>
        <begin position="133"/>
        <end position="198"/>
    </location>
</feature>
<dbReference type="PROSITE" id="PS50043">
    <property type="entry name" value="HTH_LUXR_2"/>
    <property type="match status" value="1"/>
</dbReference>
<keyword evidence="6" id="KW-1185">Reference proteome</keyword>
<evidence type="ECO:0000259" key="4">
    <source>
        <dbReference type="PROSITE" id="PS50110"/>
    </source>
</evidence>
<name>A0A0G3H2Z2_9CORY</name>
<sequence>MRILVADDQALVRGALVALLNLEPDMTVVAEAGTGAEVTPLAQEHQIDVALVDIEMPGMSGIEAVAELKRDRPVCKAIIVTTFARPGYLRKAFAAGADGFVVKDTPPEQLAEAIRRVHSGLRVIDPILATKFLAVPECPLTDREVDVARLVINGADTATIAKQLHLSQDTVRNHQSHLIAKTQASNRYEAARIAHDNGWL</sequence>
<dbReference type="Proteomes" id="UP000035199">
    <property type="component" value="Chromosome"/>
</dbReference>
<dbReference type="SMART" id="SM00448">
    <property type="entry name" value="REC"/>
    <property type="match status" value="1"/>
</dbReference>
<dbReference type="GO" id="GO:0006355">
    <property type="term" value="P:regulation of DNA-templated transcription"/>
    <property type="evidence" value="ECO:0007669"/>
    <property type="project" value="InterPro"/>
</dbReference>
<evidence type="ECO:0000313" key="6">
    <source>
        <dbReference type="Proteomes" id="UP000035199"/>
    </source>
</evidence>
<dbReference type="PANTHER" id="PTHR43214:SF42">
    <property type="entry name" value="TRANSCRIPTIONAL REGULATORY PROTEIN DESR"/>
    <property type="match status" value="1"/>
</dbReference>
<keyword evidence="1" id="KW-0238">DNA-binding</keyword>
<dbReference type="SUPFAM" id="SSF52172">
    <property type="entry name" value="CheY-like"/>
    <property type="match status" value="1"/>
</dbReference>
<reference evidence="5 6" key="1">
    <citation type="journal article" date="2015" name="Genome Announc.">
        <title>Complete Genome Sequence of the Type Strain Corynebacterium mustelae DSM 45274, Isolated from Various Tissues of a Male Ferret with Lethal Sepsis.</title>
        <authorList>
            <person name="Ruckert C."/>
            <person name="Eimer J."/>
            <person name="Winkler A."/>
            <person name="Tauch A."/>
        </authorList>
    </citation>
    <scope>NUCLEOTIDE SEQUENCE [LARGE SCALE GENOMIC DNA]</scope>
    <source>
        <strain evidence="5 6">DSM 45274</strain>
    </source>
</reference>
<dbReference type="PROSITE" id="PS00622">
    <property type="entry name" value="HTH_LUXR_1"/>
    <property type="match status" value="1"/>
</dbReference>
<gene>
    <name evidence="5" type="primary">tcsR6</name>
    <name evidence="5" type="ORF">CMUST_05855</name>
</gene>
<dbReference type="InterPro" id="IPR016032">
    <property type="entry name" value="Sig_transdc_resp-reg_C-effctor"/>
</dbReference>
<feature type="domain" description="Response regulatory" evidence="4">
    <location>
        <begin position="2"/>
        <end position="118"/>
    </location>
</feature>
<evidence type="ECO:0000259" key="3">
    <source>
        <dbReference type="PROSITE" id="PS50043"/>
    </source>
</evidence>
<dbReference type="GO" id="GO:0003677">
    <property type="term" value="F:DNA binding"/>
    <property type="evidence" value="ECO:0007669"/>
    <property type="project" value="UniProtKB-KW"/>
</dbReference>
<evidence type="ECO:0000256" key="1">
    <source>
        <dbReference type="ARBA" id="ARBA00023125"/>
    </source>
</evidence>
<dbReference type="InterPro" id="IPR039420">
    <property type="entry name" value="WalR-like"/>
</dbReference>
<dbReference type="PROSITE" id="PS50110">
    <property type="entry name" value="RESPONSE_REGULATORY"/>
    <property type="match status" value="1"/>
</dbReference>
<dbReference type="InterPro" id="IPR001789">
    <property type="entry name" value="Sig_transdc_resp-reg_receiver"/>
</dbReference>
<dbReference type="PATRIC" id="fig|571915.4.peg.1245"/>
<dbReference type="CDD" id="cd19930">
    <property type="entry name" value="REC_DesR-like"/>
    <property type="match status" value="1"/>
</dbReference>
<evidence type="ECO:0000313" key="5">
    <source>
        <dbReference type="EMBL" id="AKK05507.1"/>
    </source>
</evidence>
<reference evidence="6" key="2">
    <citation type="submission" date="2015-05" db="EMBL/GenBank/DDBJ databases">
        <title>Complete genome sequence of Corynebacterium mustelae DSM 45274, isolated from various tissues of a male ferret with lethal sepsis.</title>
        <authorList>
            <person name="Ruckert C."/>
            <person name="Albersmeier A."/>
            <person name="Winkler A."/>
            <person name="Tauch A."/>
        </authorList>
    </citation>
    <scope>NUCLEOTIDE SEQUENCE [LARGE SCALE GENOMIC DNA]</scope>
    <source>
        <strain evidence="6">DSM 45274</strain>
    </source>
</reference>
<keyword evidence="2" id="KW-0597">Phosphoprotein</keyword>
<organism evidence="5 6">
    <name type="scientific">Corynebacterium mustelae</name>
    <dbReference type="NCBI Taxonomy" id="571915"/>
    <lineage>
        <taxon>Bacteria</taxon>
        <taxon>Bacillati</taxon>
        <taxon>Actinomycetota</taxon>
        <taxon>Actinomycetes</taxon>
        <taxon>Mycobacteriales</taxon>
        <taxon>Corynebacteriaceae</taxon>
        <taxon>Corynebacterium</taxon>
    </lineage>
</organism>
<dbReference type="InterPro" id="IPR011006">
    <property type="entry name" value="CheY-like_superfamily"/>
</dbReference>
<dbReference type="InterPro" id="IPR000792">
    <property type="entry name" value="Tscrpt_reg_LuxR_C"/>
</dbReference>
<dbReference type="EMBL" id="CP011542">
    <property type="protein sequence ID" value="AKK05507.1"/>
    <property type="molecule type" value="Genomic_DNA"/>
</dbReference>
<dbReference type="SMART" id="SM00421">
    <property type="entry name" value="HTH_LUXR"/>
    <property type="match status" value="1"/>
</dbReference>
<feature type="modified residue" description="4-aspartylphosphate" evidence="2">
    <location>
        <position position="53"/>
    </location>
</feature>
<proteinExistence type="predicted"/>
<protein>
    <submittedName>
        <fullName evidence="5">Two component transcriptional regulator, LuxR family</fullName>
    </submittedName>
</protein>
<accession>A0A0G3H2Z2</accession>
<dbReference type="PANTHER" id="PTHR43214">
    <property type="entry name" value="TWO-COMPONENT RESPONSE REGULATOR"/>
    <property type="match status" value="1"/>
</dbReference>
<evidence type="ECO:0000256" key="2">
    <source>
        <dbReference type="PROSITE-ProRule" id="PRU00169"/>
    </source>
</evidence>
<dbReference type="PRINTS" id="PR00038">
    <property type="entry name" value="HTHLUXR"/>
</dbReference>
<dbReference type="Gene3D" id="3.40.50.2300">
    <property type="match status" value="1"/>
</dbReference>
<dbReference type="SUPFAM" id="SSF46894">
    <property type="entry name" value="C-terminal effector domain of the bipartite response regulators"/>
    <property type="match status" value="1"/>
</dbReference>